<dbReference type="Proteomes" id="UP001524587">
    <property type="component" value="Unassembled WGS sequence"/>
</dbReference>
<comment type="caution">
    <text evidence="1">The sequence shown here is derived from an EMBL/GenBank/DDBJ whole genome shotgun (WGS) entry which is preliminary data.</text>
</comment>
<organism evidence="1 2">
    <name type="scientific">Endosaccharibacter trunci</name>
    <dbReference type="NCBI Taxonomy" id="2812733"/>
    <lineage>
        <taxon>Bacteria</taxon>
        <taxon>Pseudomonadati</taxon>
        <taxon>Pseudomonadota</taxon>
        <taxon>Alphaproteobacteria</taxon>
        <taxon>Acetobacterales</taxon>
        <taxon>Acetobacteraceae</taxon>
        <taxon>Endosaccharibacter</taxon>
    </lineage>
</organism>
<reference evidence="1 2" key="1">
    <citation type="submission" date="2022-06" db="EMBL/GenBank/DDBJ databases">
        <title>Endosaccharibacter gen. nov., sp. nov., endophytic bacteria isolated from sugarcane.</title>
        <authorList>
            <person name="Pitiwittayakul N."/>
            <person name="Yukphan P."/>
            <person name="Charoenyingcharoen P."/>
            <person name="Tanasupawat S."/>
        </authorList>
    </citation>
    <scope>NUCLEOTIDE SEQUENCE [LARGE SCALE GENOMIC DNA]</scope>
    <source>
        <strain evidence="1 2">KSS8</strain>
    </source>
</reference>
<evidence type="ECO:0000313" key="1">
    <source>
        <dbReference type="EMBL" id="MCQ8278454.1"/>
    </source>
</evidence>
<dbReference type="RefSeq" id="WP_422863934.1">
    <property type="nucleotide sequence ID" value="NZ_JAMSKV010000006.1"/>
</dbReference>
<evidence type="ECO:0000313" key="2">
    <source>
        <dbReference type="Proteomes" id="UP001524587"/>
    </source>
</evidence>
<dbReference type="Gene3D" id="3.30.1330.40">
    <property type="entry name" value="RutC-like"/>
    <property type="match status" value="1"/>
</dbReference>
<name>A0ABT1W6G5_9PROT</name>
<dbReference type="Pfam" id="PF01042">
    <property type="entry name" value="Ribonuc_L-PSP"/>
    <property type="match status" value="1"/>
</dbReference>
<dbReference type="SUPFAM" id="SSF55298">
    <property type="entry name" value="YjgF-like"/>
    <property type="match status" value="1"/>
</dbReference>
<keyword evidence="2" id="KW-1185">Reference proteome</keyword>
<proteinExistence type="predicted"/>
<accession>A0ABT1W6G5</accession>
<sequence>MSCPSSISYPRRRQHVCRVTGATPGRDMVGASVSDQCRQAFANGADLLRAEGLSIEDVTHVVYLVRDSAAFSTCFPVLRDVFGDARPAATLRMVAQLDTPDTGIELELVASRRNLG</sequence>
<dbReference type="PANTHER" id="PTHR43857">
    <property type="entry name" value="BLR7761 PROTEIN"/>
    <property type="match status" value="1"/>
</dbReference>
<protein>
    <submittedName>
        <fullName evidence="1">Rid family hydrolase</fullName>
    </submittedName>
</protein>
<dbReference type="EMBL" id="JAMSKV010000006">
    <property type="protein sequence ID" value="MCQ8278454.1"/>
    <property type="molecule type" value="Genomic_DNA"/>
</dbReference>
<dbReference type="InterPro" id="IPR006175">
    <property type="entry name" value="YjgF/YER057c/UK114"/>
</dbReference>
<dbReference type="InterPro" id="IPR035959">
    <property type="entry name" value="RutC-like_sf"/>
</dbReference>
<dbReference type="PANTHER" id="PTHR43857:SF1">
    <property type="entry name" value="YJGH FAMILY PROTEIN"/>
    <property type="match status" value="1"/>
</dbReference>
<gene>
    <name evidence="1" type="ORF">NFI95_08305</name>
</gene>
<keyword evidence="1" id="KW-0378">Hydrolase</keyword>
<dbReference type="GO" id="GO:0016787">
    <property type="term" value="F:hydrolase activity"/>
    <property type="evidence" value="ECO:0007669"/>
    <property type="project" value="UniProtKB-KW"/>
</dbReference>